<dbReference type="OrthoDB" id="795567at2"/>
<dbReference type="Proteomes" id="UP000249819">
    <property type="component" value="Unassembled WGS sequence"/>
</dbReference>
<evidence type="ECO:0000313" key="2">
    <source>
        <dbReference type="Proteomes" id="UP000249819"/>
    </source>
</evidence>
<accession>A0A327VTJ1</accession>
<protein>
    <submittedName>
        <fullName evidence="1">Uncharacterized protein UPF0158</fullName>
    </submittedName>
</protein>
<proteinExistence type="predicted"/>
<organism evidence="1 2">
    <name type="scientific">Chitinophaga dinghuensis</name>
    <dbReference type="NCBI Taxonomy" id="1539050"/>
    <lineage>
        <taxon>Bacteria</taxon>
        <taxon>Pseudomonadati</taxon>
        <taxon>Bacteroidota</taxon>
        <taxon>Chitinophagia</taxon>
        <taxon>Chitinophagales</taxon>
        <taxon>Chitinophagaceae</taxon>
        <taxon>Chitinophaga</taxon>
    </lineage>
</organism>
<name>A0A327VTJ1_9BACT</name>
<keyword evidence="2" id="KW-1185">Reference proteome</keyword>
<dbReference type="RefSeq" id="WP_111593969.1">
    <property type="nucleotide sequence ID" value="NZ_QLMA01000007.1"/>
</dbReference>
<reference evidence="1 2" key="1">
    <citation type="submission" date="2018-06" db="EMBL/GenBank/DDBJ databases">
        <title>Genomic Encyclopedia of Archaeal and Bacterial Type Strains, Phase II (KMG-II): from individual species to whole genera.</title>
        <authorList>
            <person name="Goeker M."/>
        </authorList>
    </citation>
    <scope>NUCLEOTIDE SEQUENCE [LARGE SCALE GENOMIC DNA]</scope>
    <source>
        <strain evidence="1 2">DSM 29821</strain>
    </source>
</reference>
<comment type="caution">
    <text evidence="1">The sequence shown here is derived from an EMBL/GenBank/DDBJ whole genome shotgun (WGS) entry which is preliminary data.</text>
</comment>
<gene>
    <name evidence="1" type="ORF">CLV59_107137</name>
</gene>
<sequence>MNKAAIYNWLIVAYSEPITNLMETFYYDRRDREFYSIHIADFLLVTDDLTRDESVRASYADDTTALIADRISRREQNDPEIVMIPALELGKRKAIMEEFISGIKDEKLFNLLQQRVKNQDGSQRFCFYFGTEATDELKDQWEKWKHTRLITIIDQFMVDNNIDLESSRVWDIGNSSWIEMDLT</sequence>
<dbReference type="EMBL" id="QLMA01000007">
    <property type="protein sequence ID" value="RAJ77370.1"/>
    <property type="molecule type" value="Genomic_DNA"/>
</dbReference>
<evidence type="ECO:0000313" key="1">
    <source>
        <dbReference type="EMBL" id="RAJ77370.1"/>
    </source>
</evidence>
<dbReference type="AlphaFoldDB" id="A0A327VTJ1"/>